<dbReference type="Proteomes" id="UP001327459">
    <property type="component" value="Chromosome"/>
</dbReference>
<dbReference type="Gene3D" id="3.30.110.40">
    <property type="entry name" value="TusA-like domain"/>
    <property type="match status" value="1"/>
</dbReference>
<gene>
    <name evidence="3" type="ORF">SR882_03085</name>
</gene>
<dbReference type="CDD" id="cd00291">
    <property type="entry name" value="SirA_YedF_YeeD"/>
    <property type="match status" value="1"/>
</dbReference>
<sequence length="78" mass="8581">MTEETPIEVDARGLSCPMPLLKARKALATAAIGQRIVVLATDRGAESDFRAYCERAGHELVGLEWQGDELRVELIRGE</sequence>
<dbReference type="InterPro" id="IPR036868">
    <property type="entry name" value="TusA-like_sf"/>
</dbReference>
<evidence type="ECO:0000259" key="2">
    <source>
        <dbReference type="PROSITE" id="PS01148"/>
    </source>
</evidence>
<feature type="domain" description="UPF0033" evidence="2">
    <location>
        <begin position="9"/>
        <end position="33"/>
    </location>
</feature>
<comment type="similarity">
    <text evidence="1">Belongs to the sulfur carrier protein TusA family.</text>
</comment>
<protein>
    <submittedName>
        <fullName evidence="3">Sulfurtransferase TusA family protein</fullName>
    </submittedName>
</protein>
<reference evidence="3 4" key="1">
    <citation type="submission" date="2023-11" db="EMBL/GenBank/DDBJ databases">
        <title>MicrobeMod: A computational toolkit for identifying prokaryotic methylation and restriction-modification with nanopore sequencing.</title>
        <authorList>
            <person name="Crits-Christoph A."/>
            <person name="Kang S.C."/>
            <person name="Lee H."/>
            <person name="Ostrov N."/>
        </authorList>
    </citation>
    <scope>NUCLEOTIDE SEQUENCE [LARGE SCALE GENOMIC DNA]</scope>
    <source>
        <strain evidence="3 4">ATCC 49870</strain>
    </source>
</reference>
<dbReference type="PROSITE" id="PS01148">
    <property type="entry name" value="UPF0033"/>
    <property type="match status" value="1"/>
</dbReference>
<dbReference type="RefSeq" id="WP_322521888.1">
    <property type="nucleotide sequence ID" value="NZ_CP140153.1"/>
</dbReference>
<dbReference type="SUPFAM" id="SSF64307">
    <property type="entry name" value="SirA-like"/>
    <property type="match status" value="1"/>
</dbReference>
<name>A0ABZ0YXK2_9GAMM</name>
<keyword evidence="4" id="KW-1185">Reference proteome</keyword>
<accession>A0ABZ0YXK2</accession>
<evidence type="ECO:0000313" key="4">
    <source>
        <dbReference type="Proteomes" id="UP001327459"/>
    </source>
</evidence>
<evidence type="ECO:0000313" key="3">
    <source>
        <dbReference type="EMBL" id="WQH16902.1"/>
    </source>
</evidence>
<organism evidence="3 4">
    <name type="scientific">Guyparkeria halophila</name>
    <dbReference type="NCBI Taxonomy" id="47960"/>
    <lineage>
        <taxon>Bacteria</taxon>
        <taxon>Pseudomonadati</taxon>
        <taxon>Pseudomonadota</taxon>
        <taxon>Gammaproteobacteria</taxon>
        <taxon>Chromatiales</taxon>
        <taxon>Thioalkalibacteraceae</taxon>
        <taxon>Guyparkeria</taxon>
    </lineage>
</organism>
<dbReference type="EMBL" id="CP140153">
    <property type="protein sequence ID" value="WQH16902.1"/>
    <property type="molecule type" value="Genomic_DNA"/>
</dbReference>
<dbReference type="PANTHER" id="PTHR33279:SF6">
    <property type="entry name" value="SULFUR CARRIER PROTEIN YEDF-RELATED"/>
    <property type="match status" value="1"/>
</dbReference>
<proteinExistence type="inferred from homology"/>
<dbReference type="InterPro" id="IPR001455">
    <property type="entry name" value="TusA-like"/>
</dbReference>
<dbReference type="PANTHER" id="PTHR33279">
    <property type="entry name" value="SULFUR CARRIER PROTEIN YEDF-RELATED"/>
    <property type="match status" value="1"/>
</dbReference>
<evidence type="ECO:0000256" key="1">
    <source>
        <dbReference type="ARBA" id="ARBA00008984"/>
    </source>
</evidence>
<dbReference type="Pfam" id="PF01206">
    <property type="entry name" value="TusA"/>
    <property type="match status" value="1"/>
</dbReference>